<dbReference type="Proteomes" id="UP000620327">
    <property type="component" value="Unassembled WGS sequence"/>
</dbReference>
<keyword evidence="1" id="KW-0285">Flavoprotein</keyword>
<keyword evidence="5" id="KW-1185">Reference proteome</keyword>
<protein>
    <submittedName>
        <fullName evidence="4">FAD-dependent oxidoreductase</fullName>
    </submittedName>
</protein>
<keyword evidence="2" id="KW-0560">Oxidoreductase</keyword>
<dbReference type="GO" id="GO:0016491">
    <property type="term" value="F:oxidoreductase activity"/>
    <property type="evidence" value="ECO:0007669"/>
    <property type="project" value="UniProtKB-KW"/>
</dbReference>
<dbReference type="Pfam" id="PF07992">
    <property type="entry name" value="Pyr_redox_2"/>
    <property type="match status" value="1"/>
</dbReference>
<dbReference type="InterPro" id="IPR036188">
    <property type="entry name" value="FAD/NAD-bd_sf"/>
</dbReference>
<name>A0A923MFX6_9FIRM</name>
<comment type="caution">
    <text evidence="4">The sequence shown here is derived from an EMBL/GenBank/DDBJ whole genome shotgun (WGS) entry which is preliminary data.</text>
</comment>
<dbReference type="InterPro" id="IPR050097">
    <property type="entry name" value="Ferredoxin-NADP_redctase_2"/>
</dbReference>
<dbReference type="PRINTS" id="PR00368">
    <property type="entry name" value="FADPNR"/>
</dbReference>
<evidence type="ECO:0000313" key="5">
    <source>
        <dbReference type="Proteomes" id="UP000620327"/>
    </source>
</evidence>
<dbReference type="InterPro" id="IPR023753">
    <property type="entry name" value="FAD/NAD-binding_dom"/>
</dbReference>
<reference evidence="4" key="1">
    <citation type="submission" date="2020-08" db="EMBL/GenBank/DDBJ databases">
        <title>Genome public.</title>
        <authorList>
            <person name="Liu C."/>
            <person name="Sun Q."/>
        </authorList>
    </citation>
    <scope>NUCLEOTIDE SEQUENCE</scope>
    <source>
        <strain evidence="4">BX15</strain>
    </source>
</reference>
<evidence type="ECO:0000313" key="4">
    <source>
        <dbReference type="EMBL" id="MBC5769330.1"/>
    </source>
</evidence>
<sequence length="303" mass="31882">MIELAVIGGGPAGLTAALYAARAGRSVAVFEGSGFGGQITLSPLVENYPGLGAVSGMELGDRMYAQAEAAGAELTFSGVQRIERNTGGTFLLETEDGPVSARAVIYAAGAKPRTLGLPGEEALVGRGVSYCALCDGPFFDGQDVAVAGGGNTAFEDALFLAGRCRSVTLIHRRKTFRAEQTLVEQAAQRENLTILTDTVITDLHADNGELEHLLLKNADGRETRLPVSGLFVAFGRVPDTEMAAALAERDQEGYLLTNDRMETAAPGFFAAGDCRHKQVRQLTTAVSDGTLAVVSACRWLAEQ</sequence>
<gene>
    <name evidence="4" type="ORF">H8Z83_03090</name>
</gene>
<accession>A0A923MFX6</accession>
<dbReference type="Gene3D" id="3.50.50.60">
    <property type="entry name" value="FAD/NAD(P)-binding domain"/>
    <property type="match status" value="2"/>
</dbReference>
<organism evidence="4 5">
    <name type="scientific">Dysosmobacter segnis</name>
    <dbReference type="NCBI Taxonomy" id="2763042"/>
    <lineage>
        <taxon>Bacteria</taxon>
        <taxon>Bacillati</taxon>
        <taxon>Bacillota</taxon>
        <taxon>Clostridia</taxon>
        <taxon>Eubacteriales</taxon>
        <taxon>Oscillospiraceae</taxon>
        <taxon>Dysosmobacter</taxon>
    </lineage>
</organism>
<dbReference type="SUPFAM" id="SSF51905">
    <property type="entry name" value="FAD/NAD(P)-binding domain"/>
    <property type="match status" value="1"/>
</dbReference>
<dbReference type="RefSeq" id="WP_187013706.1">
    <property type="nucleotide sequence ID" value="NZ_JACOQI010000002.1"/>
</dbReference>
<dbReference type="PANTHER" id="PTHR48105">
    <property type="entry name" value="THIOREDOXIN REDUCTASE 1-RELATED-RELATED"/>
    <property type="match status" value="1"/>
</dbReference>
<evidence type="ECO:0000256" key="2">
    <source>
        <dbReference type="ARBA" id="ARBA00023002"/>
    </source>
</evidence>
<dbReference type="EMBL" id="JACOQI010000002">
    <property type="protein sequence ID" value="MBC5769330.1"/>
    <property type="molecule type" value="Genomic_DNA"/>
</dbReference>
<evidence type="ECO:0000256" key="1">
    <source>
        <dbReference type="ARBA" id="ARBA00022630"/>
    </source>
</evidence>
<dbReference type="PRINTS" id="PR00469">
    <property type="entry name" value="PNDRDTASEII"/>
</dbReference>
<dbReference type="AlphaFoldDB" id="A0A923MFX6"/>
<evidence type="ECO:0000259" key="3">
    <source>
        <dbReference type="Pfam" id="PF07992"/>
    </source>
</evidence>
<proteinExistence type="predicted"/>
<feature type="domain" description="FAD/NAD(P)-binding" evidence="3">
    <location>
        <begin position="4"/>
        <end position="289"/>
    </location>
</feature>